<dbReference type="NCBIfam" id="TIGR00492">
    <property type="entry name" value="alr"/>
    <property type="match status" value="1"/>
</dbReference>
<dbReference type="RefSeq" id="WP_236864750.1">
    <property type="nucleotide sequence ID" value="NZ_AP025225.1"/>
</dbReference>
<evidence type="ECO:0000313" key="9">
    <source>
        <dbReference type="Proteomes" id="UP001320209"/>
    </source>
</evidence>
<evidence type="ECO:0000256" key="2">
    <source>
        <dbReference type="ARBA" id="ARBA00001933"/>
    </source>
</evidence>
<dbReference type="InterPro" id="IPR000821">
    <property type="entry name" value="Ala_racemase"/>
</dbReference>
<comment type="function">
    <text evidence="6">Catalyzes the interconversion of L-alanine and D-alanine. May also act on other amino acids.</text>
</comment>
<feature type="active site" description="Proton acceptor; specific for D-alanine" evidence="6">
    <location>
        <position position="63"/>
    </location>
</feature>
<feature type="domain" description="Alanine racemase C-terminal" evidence="7">
    <location>
        <begin position="264"/>
        <end position="387"/>
    </location>
</feature>
<accession>A0ABN6L381</accession>
<comment type="cofactor">
    <cofactor evidence="2 6">
        <name>pyridoxal 5'-phosphate</name>
        <dbReference type="ChEBI" id="CHEBI:597326"/>
    </cofactor>
</comment>
<protein>
    <recommendedName>
        <fullName evidence="3 6">Alanine racemase</fullName>
        <ecNumber evidence="3 6">5.1.1.1</ecNumber>
    </recommendedName>
</protein>
<evidence type="ECO:0000256" key="6">
    <source>
        <dbReference type="HAMAP-Rule" id="MF_01201"/>
    </source>
</evidence>
<keyword evidence="4 6" id="KW-0663">Pyridoxal phosphate</keyword>
<dbReference type="InterPro" id="IPR011079">
    <property type="entry name" value="Ala_racemase_C"/>
</dbReference>
<evidence type="ECO:0000256" key="3">
    <source>
        <dbReference type="ARBA" id="ARBA00013089"/>
    </source>
</evidence>
<proteinExistence type="inferred from homology"/>
<sequence>MLYLNTLLHKGYCGIKSSTPCKLASEYKEELNKYIKIDLNAIKYNYRAIAALAKNSECAPVVKSNAYGTGMIAATQALEEEGAKKFFVSSLDEAICLRENFPSIEILCLDWFSDKALKCMDRLRITPTINSFSQAKMLESYAKNVQKKISCIACIETGLYKFGISENDMAALAVDQSFKQSTSISLIFTHLAASYIDVEFNKFQIKKFDDICKKWPSAKKSVAASGGIYLGDEYLYDLVRPGRALYGVPRLDSAVPIKETTKNVASLYAKIMHIHHIKKGESVGYDRTFIADRDSRIAVVGIGYADGLPYSMSNCGLAFINGVRCKFAGLISMNASTIDVTDANCNKKDWIEFIGDNISLAEAAKAIKTTPWELLTNVGSRIQHLYT</sequence>
<dbReference type="SUPFAM" id="SSF50621">
    <property type="entry name" value="Alanine racemase C-terminal domain-like"/>
    <property type="match status" value="1"/>
</dbReference>
<feature type="active site" description="Proton acceptor; specific for L-alanine" evidence="6">
    <location>
        <position position="285"/>
    </location>
</feature>
<dbReference type="PRINTS" id="PR00992">
    <property type="entry name" value="ALARACEMASE"/>
</dbReference>
<dbReference type="InterPro" id="IPR009006">
    <property type="entry name" value="Ala_racemase/Decarboxylase_C"/>
</dbReference>
<keyword evidence="9" id="KW-1185">Reference proteome</keyword>
<dbReference type="Gene3D" id="2.40.37.10">
    <property type="entry name" value="Lyase, Ornithine Decarboxylase, Chain A, domain 1"/>
    <property type="match status" value="1"/>
</dbReference>
<evidence type="ECO:0000256" key="1">
    <source>
        <dbReference type="ARBA" id="ARBA00000316"/>
    </source>
</evidence>
<evidence type="ECO:0000259" key="7">
    <source>
        <dbReference type="SMART" id="SM01005"/>
    </source>
</evidence>
<dbReference type="InterPro" id="IPR001608">
    <property type="entry name" value="Ala_racemase_N"/>
</dbReference>
<dbReference type="EC" id="5.1.1.1" evidence="3 6"/>
<evidence type="ECO:0000256" key="4">
    <source>
        <dbReference type="ARBA" id="ARBA00022898"/>
    </source>
</evidence>
<gene>
    <name evidence="8" type="primary">dadB</name>
    <name evidence="8" type="ORF">HYD_5360</name>
</gene>
<dbReference type="HAMAP" id="MF_01201">
    <property type="entry name" value="Ala_racemase"/>
    <property type="match status" value="1"/>
</dbReference>
<dbReference type="Proteomes" id="UP001320209">
    <property type="component" value="Chromosome"/>
</dbReference>
<name>A0ABN6L381_9PROT</name>
<dbReference type="InterPro" id="IPR029066">
    <property type="entry name" value="PLP-binding_barrel"/>
</dbReference>
<dbReference type="Gene3D" id="3.20.20.10">
    <property type="entry name" value="Alanine racemase"/>
    <property type="match status" value="1"/>
</dbReference>
<evidence type="ECO:0000256" key="5">
    <source>
        <dbReference type="ARBA" id="ARBA00023235"/>
    </source>
</evidence>
<dbReference type="SMART" id="SM01005">
    <property type="entry name" value="Ala_racemase_C"/>
    <property type="match status" value="1"/>
</dbReference>
<dbReference type="PANTHER" id="PTHR30511:SF0">
    <property type="entry name" value="ALANINE RACEMASE, CATABOLIC-RELATED"/>
    <property type="match status" value="1"/>
</dbReference>
<comment type="pathway">
    <text evidence="6">Amino-acid biosynthesis; D-alanine biosynthesis; D-alanine from L-alanine: step 1/1.</text>
</comment>
<comment type="similarity">
    <text evidence="6">Belongs to the alanine racemase family.</text>
</comment>
<feature type="modified residue" description="N6-(pyridoxal phosphate)lysine" evidence="6">
    <location>
        <position position="63"/>
    </location>
</feature>
<keyword evidence="5 6" id="KW-0413">Isomerase</keyword>
<organism evidence="8 9">
    <name type="scientific">Candidatus Hydrogenosomobacter endosymbioticus</name>
    <dbReference type="NCBI Taxonomy" id="2558174"/>
    <lineage>
        <taxon>Bacteria</taxon>
        <taxon>Pseudomonadati</taxon>
        <taxon>Pseudomonadota</taxon>
        <taxon>Alphaproteobacteria</taxon>
        <taxon>Holosporales</taxon>
        <taxon>Holosporaceae</taxon>
        <taxon>Candidatus Hydrogenosomobacter</taxon>
    </lineage>
</organism>
<dbReference type="PANTHER" id="PTHR30511">
    <property type="entry name" value="ALANINE RACEMASE"/>
    <property type="match status" value="1"/>
</dbReference>
<comment type="catalytic activity">
    <reaction evidence="1 6">
        <text>L-alanine = D-alanine</text>
        <dbReference type="Rhea" id="RHEA:20249"/>
        <dbReference type="ChEBI" id="CHEBI:57416"/>
        <dbReference type="ChEBI" id="CHEBI:57972"/>
        <dbReference type="EC" id="5.1.1.1"/>
    </reaction>
</comment>
<evidence type="ECO:0000313" key="8">
    <source>
        <dbReference type="EMBL" id="BDB96403.1"/>
    </source>
</evidence>
<dbReference type="Pfam" id="PF00842">
    <property type="entry name" value="Ala_racemase_C"/>
    <property type="match status" value="1"/>
</dbReference>
<dbReference type="CDD" id="cd00430">
    <property type="entry name" value="PLPDE_III_AR"/>
    <property type="match status" value="1"/>
</dbReference>
<dbReference type="SUPFAM" id="SSF51419">
    <property type="entry name" value="PLP-binding barrel"/>
    <property type="match status" value="1"/>
</dbReference>
<feature type="binding site" evidence="6">
    <location>
        <position position="333"/>
    </location>
    <ligand>
        <name>substrate</name>
    </ligand>
</feature>
<dbReference type="Pfam" id="PF01168">
    <property type="entry name" value="Ala_racemase_N"/>
    <property type="match status" value="1"/>
</dbReference>
<comment type="caution">
    <text evidence="6">Lacks conserved residue(s) required for the propagation of feature annotation.</text>
</comment>
<dbReference type="EMBL" id="AP025225">
    <property type="protein sequence ID" value="BDB96403.1"/>
    <property type="molecule type" value="Genomic_DNA"/>
</dbReference>
<reference evidence="8" key="1">
    <citation type="submission" date="2021-10" db="EMBL/GenBank/DDBJ databases">
        <title>Genome Sequence of The Candidatus Hydrogeosomobacter endosymbioticus, an Intracellular Bacterial Symbiont of the Anaerobic Ciliate GW7.</title>
        <authorList>
            <person name="Shiohama Y."/>
            <person name="Shinzato N."/>
        </authorList>
    </citation>
    <scope>NUCLEOTIDE SEQUENCE [LARGE SCALE GENOMIC DNA]</scope>
    <source>
        <strain evidence="8">200920</strain>
    </source>
</reference>